<dbReference type="EMBL" id="CP091092">
    <property type="protein sequence ID" value="WFN36521.1"/>
    <property type="molecule type" value="Genomic_DNA"/>
</dbReference>
<protein>
    <submittedName>
        <fullName evidence="4">Protease inhibitor I42 family protein</fullName>
    </submittedName>
</protein>
<dbReference type="AlphaFoldDB" id="A0AAF0JMK2"/>
<gene>
    <name evidence="4" type="ORF">L1994_10310</name>
</gene>
<evidence type="ECO:0000313" key="4">
    <source>
        <dbReference type="EMBL" id="WFN36521.1"/>
    </source>
</evidence>
<organism evidence="4 5">
    <name type="scientific">Methanomicrobium antiquum</name>
    <dbReference type="NCBI Taxonomy" id="487686"/>
    <lineage>
        <taxon>Archaea</taxon>
        <taxon>Methanobacteriati</taxon>
        <taxon>Methanobacteriota</taxon>
        <taxon>Stenosarchaea group</taxon>
        <taxon>Methanomicrobia</taxon>
        <taxon>Methanomicrobiales</taxon>
        <taxon>Methanomicrobiaceae</taxon>
        <taxon>Methanomicrobium</taxon>
    </lineage>
</organism>
<evidence type="ECO:0000256" key="1">
    <source>
        <dbReference type="ARBA" id="ARBA00022690"/>
    </source>
</evidence>
<feature type="domain" description="Proteinase inhibitor I42 chagasin" evidence="3">
    <location>
        <begin position="42"/>
        <end position="125"/>
    </location>
</feature>
<dbReference type="PROSITE" id="PS51257">
    <property type="entry name" value="PROKAR_LIPOPROTEIN"/>
    <property type="match status" value="1"/>
</dbReference>
<dbReference type="Gene3D" id="2.60.40.2020">
    <property type="match status" value="1"/>
</dbReference>
<keyword evidence="5" id="KW-1185">Reference proteome</keyword>
<dbReference type="InterPro" id="IPR052781">
    <property type="entry name" value="Cys_protease_inhibitor_I42"/>
</dbReference>
<name>A0AAF0JMK2_9EURY</name>
<dbReference type="Pfam" id="PF09394">
    <property type="entry name" value="Inhibitor_I42"/>
    <property type="match status" value="1"/>
</dbReference>
<dbReference type="KEGG" id="manq:L1994_10310"/>
<dbReference type="PANTHER" id="PTHR36530">
    <property type="entry name" value="INHIBITOR OF CYSTEINE PEPTIDASE"/>
    <property type="match status" value="1"/>
</dbReference>
<evidence type="ECO:0000313" key="5">
    <source>
        <dbReference type="Proteomes" id="UP001218895"/>
    </source>
</evidence>
<dbReference type="InterPro" id="IPR036331">
    <property type="entry name" value="Chagasin-like_sf"/>
</dbReference>
<accession>A0AAF0JMK2</accession>
<proteinExistence type="predicted"/>
<evidence type="ECO:0000259" key="3">
    <source>
        <dbReference type="Pfam" id="PF09394"/>
    </source>
</evidence>
<dbReference type="SUPFAM" id="SSF141066">
    <property type="entry name" value="ICP-like"/>
    <property type="match status" value="1"/>
</dbReference>
<dbReference type="Proteomes" id="UP001218895">
    <property type="component" value="Chromosome"/>
</dbReference>
<dbReference type="RefSeq" id="WP_278099358.1">
    <property type="nucleotide sequence ID" value="NZ_CP091092.1"/>
</dbReference>
<dbReference type="GeneID" id="79950794"/>
<dbReference type="InterPro" id="IPR018990">
    <property type="entry name" value="Prot_inh_I42_chagasin"/>
</dbReference>
<keyword evidence="1 4" id="KW-0646">Protease inhibitor</keyword>
<sequence length="131" mass="14574">MKKLFMGILALSVLLAAISVAGCTGTCYTMFYDDDNGSEREVKENCIIIIELSENPTTGYTWEMDTGGLTLINDEYIQDKNTEGMTGAGGIHKWEISADKKGEFTIKGIYKRSWEETTPDDKTWTSLVNVV</sequence>
<reference evidence="4" key="1">
    <citation type="submission" date="2022-01" db="EMBL/GenBank/DDBJ databases">
        <title>Complete genome of Methanomicrobium antiquum DSM 21220.</title>
        <authorList>
            <person name="Chen S.-C."/>
            <person name="You Y.-T."/>
            <person name="Zhou Y.-Z."/>
            <person name="Lai M.-C."/>
        </authorList>
    </citation>
    <scope>NUCLEOTIDE SEQUENCE</scope>
    <source>
        <strain evidence="4">DSM 21220</strain>
    </source>
</reference>
<dbReference type="GO" id="GO:0004869">
    <property type="term" value="F:cysteine-type endopeptidase inhibitor activity"/>
    <property type="evidence" value="ECO:0007669"/>
    <property type="project" value="UniProtKB-KW"/>
</dbReference>
<evidence type="ECO:0000256" key="2">
    <source>
        <dbReference type="ARBA" id="ARBA00022704"/>
    </source>
</evidence>
<dbReference type="PANTHER" id="PTHR36530:SF1">
    <property type="entry name" value="AMOEBIASIN-1"/>
    <property type="match status" value="1"/>
</dbReference>
<keyword evidence="2" id="KW-0789">Thiol protease inhibitor</keyword>